<accession>A0A6L6YG18</accession>
<proteinExistence type="predicted"/>
<dbReference type="GO" id="GO:0005524">
    <property type="term" value="F:ATP binding"/>
    <property type="evidence" value="ECO:0007669"/>
    <property type="project" value="UniProtKB-KW"/>
</dbReference>
<dbReference type="Pfam" id="PF00501">
    <property type="entry name" value="AMP-binding"/>
    <property type="match status" value="1"/>
</dbReference>
<dbReference type="EMBL" id="WSRP01000002">
    <property type="protein sequence ID" value="MVX55743.1"/>
    <property type="molecule type" value="Genomic_DNA"/>
</dbReference>
<comment type="catalytic activity">
    <reaction evidence="3">
        <text>a long-chain fatty acid + ATP + CoA = a long-chain fatty acyl-CoA + AMP + diphosphate</text>
        <dbReference type="Rhea" id="RHEA:15421"/>
        <dbReference type="ChEBI" id="CHEBI:30616"/>
        <dbReference type="ChEBI" id="CHEBI:33019"/>
        <dbReference type="ChEBI" id="CHEBI:57287"/>
        <dbReference type="ChEBI" id="CHEBI:57560"/>
        <dbReference type="ChEBI" id="CHEBI:83139"/>
        <dbReference type="ChEBI" id="CHEBI:456215"/>
        <dbReference type="EC" id="6.2.1.3"/>
    </reaction>
    <physiologicalReaction direction="left-to-right" evidence="3">
        <dbReference type="Rhea" id="RHEA:15422"/>
    </physiologicalReaction>
</comment>
<dbReference type="InterPro" id="IPR020845">
    <property type="entry name" value="AMP-binding_CS"/>
</dbReference>
<dbReference type="CDD" id="cd05907">
    <property type="entry name" value="VL_LC_FACS_like"/>
    <property type="match status" value="1"/>
</dbReference>
<dbReference type="Pfam" id="PF23562">
    <property type="entry name" value="AMP-binding_C_3"/>
    <property type="match status" value="1"/>
</dbReference>
<name>A0A6L6YG18_9BURK</name>
<feature type="domain" description="AMP-dependent synthetase/ligase" evidence="4">
    <location>
        <begin position="30"/>
        <end position="439"/>
    </location>
</feature>
<dbReference type="Proteomes" id="UP000472580">
    <property type="component" value="Unassembled WGS sequence"/>
</dbReference>
<dbReference type="PANTHER" id="PTHR43272:SF33">
    <property type="entry name" value="AMP-BINDING DOMAIN-CONTAINING PROTEIN-RELATED"/>
    <property type="match status" value="1"/>
</dbReference>
<comment type="caution">
    <text evidence="5">The sequence shown here is derived from an EMBL/GenBank/DDBJ whole genome shotgun (WGS) entry which is preliminary data.</text>
</comment>
<dbReference type="PROSITE" id="PS00455">
    <property type="entry name" value="AMP_BINDING"/>
    <property type="match status" value="1"/>
</dbReference>
<dbReference type="GO" id="GO:0016020">
    <property type="term" value="C:membrane"/>
    <property type="evidence" value="ECO:0007669"/>
    <property type="project" value="TreeGrafter"/>
</dbReference>
<dbReference type="Gene3D" id="3.30.300.30">
    <property type="match status" value="1"/>
</dbReference>
<gene>
    <name evidence="5" type="ORF">E5987_00790</name>
</gene>
<evidence type="ECO:0000256" key="3">
    <source>
        <dbReference type="ARBA" id="ARBA00024484"/>
    </source>
</evidence>
<sequence length="622" mass="67806">MGDSIVTDSKEERARALDGLTTLCEFFQNRVCKGPSDEALREFNKSTKEWVSVTYSELGEKVLSWRKAFAALNLKRGDRVAMLLPNGVNAVCFDQAAMANTLVPVPLHAIDTPASSAYILQDSGASVLVTDKVSKWEKIKEAGFDLSALKKVIITDDEAPSGGMVSALAAWLASASQNADLPDSPTEQDLACIVYTSGTTGRPKGVMLTHKNITSNVRSTLAHVKPEVGDIFLSFLPLSHMFERTAGYYLALATGSTIVFNRSLQYLAEDFRIAKPNVLISVPRVYERIYGKLNKVLLDKGPVAKKVFETAVNAGWRVFCRKNRIRVASSVPPLIDSVTNKLIGGKISRTLKSQFGGRLRVAISGGASLNPEAAKVFCGLGLPVIQGYGMTETSPIISGNNVTDNDPATVGRALKDVGIRLGDKDEIQIKGDLVMRGYWNREKETKEAFTEDGWLHTGDQGRFDEDRRLKIVGRIKEIIVTSTGEKISPVDIESAVETLPLVNQCYAVGDGKPYIGVLVSLDCERWSALASSLHLDPKDQVSLTASSAKSAVLQQVKKACRTFPAYAVPRNVTLTLDEWTIDNGLLTPTLKLKRKPMNEKYGSLIDDMYMGAKKSSHAANNL</sequence>
<dbReference type="InterPro" id="IPR042099">
    <property type="entry name" value="ANL_N_sf"/>
</dbReference>
<dbReference type="RefSeq" id="WP_160334179.1">
    <property type="nucleotide sequence ID" value="NZ_CALPCR010000004.1"/>
</dbReference>
<dbReference type="InterPro" id="IPR020459">
    <property type="entry name" value="AMP-binding"/>
</dbReference>
<dbReference type="OrthoDB" id="9766486at2"/>
<evidence type="ECO:0000313" key="5">
    <source>
        <dbReference type="EMBL" id="MVX55743.1"/>
    </source>
</evidence>
<dbReference type="InterPro" id="IPR045851">
    <property type="entry name" value="AMP-bd_C_sf"/>
</dbReference>
<dbReference type="AlphaFoldDB" id="A0A6L6YG18"/>
<organism evidence="5 6">
    <name type="scientific">Parasutterella muris</name>
    <dbReference type="NCBI Taxonomy" id="2565572"/>
    <lineage>
        <taxon>Bacteria</taxon>
        <taxon>Pseudomonadati</taxon>
        <taxon>Pseudomonadota</taxon>
        <taxon>Betaproteobacteria</taxon>
        <taxon>Burkholderiales</taxon>
        <taxon>Sutterellaceae</taxon>
        <taxon>Parasutterella</taxon>
    </lineage>
</organism>
<dbReference type="GO" id="GO:0004467">
    <property type="term" value="F:long-chain fatty acid-CoA ligase activity"/>
    <property type="evidence" value="ECO:0007669"/>
    <property type="project" value="UniProtKB-EC"/>
</dbReference>
<evidence type="ECO:0000313" key="6">
    <source>
        <dbReference type="Proteomes" id="UP000472580"/>
    </source>
</evidence>
<dbReference type="Gene3D" id="3.40.50.12780">
    <property type="entry name" value="N-terminal domain of ligase-like"/>
    <property type="match status" value="2"/>
</dbReference>
<dbReference type="SUPFAM" id="SSF56801">
    <property type="entry name" value="Acetyl-CoA synthetase-like"/>
    <property type="match status" value="1"/>
</dbReference>
<dbReference type="PANTHER" id="PTHR43272">
    <property type="entry name" value="LONG-CHAIN-FATTY-ACID--COA LIGASE"/>
    <property type="match status" value="1"/>
</dbReference>
<reference evidence="5 6" key="1">
    <citation type="submission" date="2019-12" db="EMBL/GenBank/DDBJ databases">
        <title>Microbes associate with the intestines of laboratory mice.</title>
        <authorList>
            <person name="Navarre W."/>
            <person name="Wong E."/>
        </authorList>
    </citation>
    <scope>NUCLEOTIDE SEQUENCE [LARGE SCALE GENOMIC DNA]</scope>
    <source>
        <strain evidence="5 6">NM82_D38</strain>
    </source>
</reference>
<dbReference type="PRINTS" id="PR00154">
    <property type="entry name" value="AMPBINDING"/>
</dbReference>
<keyword evidence="6" id="KW-1185">Reference proteome</keyword>
<protein>
    <submittedName>
        <fullName evidence="5">AMP-binding protein</fullName>
    </submittedName>
</protein>
<evidence type="ECO:0000259" key="4">
    <source>
        <dbReference type="Pfam" id="PF00501"/>
    </source>
</evidence>
<dbReference type="InterPro" id="IPR000873">
    <property type="entry name" value="AMP-dep_synth/lig_dom"/>
</dbReference>
<evidence type="ECO:0000256" key="2">
    <source>
        <dbReference type="ARBA" id="ARBA00022840"/>
    </source>
</evidence>
<keyword evidence="2" id="KW-0067">ATP-binding</keyword>
<evidence type="ECO:0000256" key="1">
    <source>
        <dbReference type="ARBA" id="ARBA00022741"/>
    </source>
</evidence>
<keyword evidence="1" id="KW-0547">Nucleotide-binding</keyword>